<feature type="compositionally biased region" description="Polar residues" evidence="1">
    <location>
        <begin position="33"/>
        <end position="46"/>
    </location>
</feature>
<protein>
    <submittedName>
        <fullName evidence="2">Uncharacterized protein</fullName>
    </submittedName>
</protein>
<feature type="compositionally biased region" description="Pro residues" evidence="1">
    <location>
        <begin position="74"/>
        <end position="85"/>
    </location>
</feature>
<feature type="compositionally biased region" description="Polar residues" evidence="1">
    <location>
        <begin position="60"/>
        <end position="72"/>
    </location>
</feature>
<accession>A0AA39TB33</accession>
<evidence type="ECO:0000256" key="1">
    <source>
        <dbReference type="SAM" id="MobiDB-lite"/>
    </source>
</evidence>
<proteinExistence type="predicted"/>
<gene>
    <name evidence="2" type="ORF">EDD18DRAFT_1365502</name>
</gene>
<sequence>MYAFRPAALISQYIPHNPTKLTPPDHMPAKDININSTGSVDISHSPTAVHELSPHESLTPGHSSYAYENSGTPTPVPSSLHPPSPSGGEVISDSSAEDKYRGLSALEFIMLDVDLSWSFHRLLLELNEFESLFDPSINAAGLCQGLKGVYKSLATLEKLADWIDANDMMQWHMAIEQHQIWASYQRKTCQGSMCNCMCHQE</sequence>
<evidence type="ECO:0000313" key="3">
    <source>
        <dbReference type="Proteomes" id="UP001175228"/>
    </source>
</evidence>
<comment type="caution">
    <text evidence="2">The sequence shown here is derived from an EMBL/GenBank/DDBJ whole genome shotgun (WGS) entry which is preliminary data.</text>
</comment>
<name>A0AA39TB33_9AGAR</name>
<reference evidence="2" key="1">
    <citation type="submission" date="2023-06" db="EMBL/GenBank/DDBJ databases">
        <authorList>
            <consortium name="Lawrence Berkeley National Laboratory"/>
            <person name="Ahrendt S."/>
            <person name="Sahu N."/>
            <person name="Indic B."/>
            <person name="Wong-Bajracharya J."/>
            <person name="Merenyi Z."/>
            <person name="Ke H.-M."/>
            <person name="Monk M."/>
            <person name="Kocsube S."/>
            <person name="Drula E."/>
            <person name="Lipzen A."/>
            <person name="Balint B."/>
            <person name="Henrissat B."/>
            <person name="Andreopoulos B."/>
            <person name="Martin F.M."/>
            <person name="Harder C.B."/>
            <person name="Rigling D."/>
            <person name="Ford K.L."/>
            <person name="Foster G.D."/>
            <person name="Pangilinan J."/>
            <person name="Papanicolaou A."/>
            <person name="Barry K."/>
            <person name="LaButti K."/>
            <person name="Viragh M."/>
            <person name="Koriabine M."/>
            <person name="Yan M."/>
            <person name="Riley R."/>
            <person name="Champramary S."/>
            <person name="Plett K.L."/>
            <person name="Tsai I.J."/>
            <person name="Slot J."/>
            <person name="Sipos G."/>
            <person name="Plett J."/>
            <person name="Nagy L.G."/>
            <person name="Grigoriev I.V."/>
        </authorList>
    </citation>
    <scope>NUCLEOTIDE SEQUENCE</scope>
    <source>
        <strain evidence="2">HWK02</strain>
    </source>
</reference>
<organism evidence="2 3">
    <name type="scientific">Armillaria luteobubalina</name>
    <dbReference type="NCBI Taxonomy" id="153913"/>
    <lineage>
        <taxon>Eukaryota</taxon>
        <taxon>Fungi</taxon>
        <taxon>Dikarya</taxon>
        <taxon>Basidiomycota</taxon>
        <taxon>Agaricomycotina</taxon>
        <taxon>Agaricomycetes</taxon>
        <taxon>Agaricomycetidae</taxon>
        <taxon>Agaricales</taxon>
        <taxon>Marasmiineae</taxon>
        <taxon>Physalacriaceae</taxon>
        <taxon>Armillaria</taxon>
    </lineage>
</organism>
<dbReference type="Proteomes" id="UP001175228">
    <property type="component" value="Unassembled WGS sequence"/>
</dbReference>
<feature type="region of interest" description="Disordered" evidence="1">
    <location>
        <begin position="15"/>
        <end position="93"/>
    </location>
</feature>
<keyword evidence="3" id="KW-1185">Reference proteome</keyword>
<dbReference type="EMBL" id="JAUEPU010000111">
    <property type="protein sequence ID" value="KAK0477206.1"/>
    <property type="molecule type" value="Genomic_DNA"/>
</dbReference>
<dbReference type="AlphaFoldDB" id="A0AA39TB33"/>
<evidence type="ECO:0000313" key="2">
    <source>
        <dbReference type="EMBL" id="KAK0477206.1"/>
    </source>
</evidence>